<evidence type="ECO:0000313" key="2">
    <source>
        <dbReference type="EMBL" id="MFC6008841.1"/>
    </source>
</evidence>
<keyword evidence="3" id="KW-1185">Reference proteome</keyword>
<dbReference type="SUPFAM" id="SSF101386">
    <property type="entry name" value="all-alpha NTP pyrophosphatases"/>
    <property type="match status" value="2"/>
</dbReference>
<protein>
    <submittedName>
        <fullName evidence="2">MazG family protein</fullName>
    </submittedName>
</protein>
<evidence type="ECO:0000313" key="3">
    <source>
        <dbReference type="Proteomes" id="UP001596189"/>
    </source>
</evidence>
<proteinExistence type="predicted"/>
<name>A0ABW1JHK6_9ACTN</name>
<dbReference type="PANTHER" id="PTHR30522:SF0">
    <property type="entry name" value="NUCLEOSIDE TRIPHOSPHATE PYROPHOSPHOHYDROLASE"/>
    <property type="match status" value="1"/>
</dbReference>
<dbReference type="InterPro" id="IPR048015">
    <property type="entry name" value="NTP-PPase_MazG-like_N"/>
</dbReference>
<feature type="domain" description="NTP pyrophosphohydrolase MazG-like" evidence="1">
    <location>
        <begin position="140"/>
        <end position="214"/>
    </location>
</feature>
<sequence>MLLVASPRVAPGLLSRGGWQALDAADLVLCADPADALPEAVAEAGIDVRVEESPDVASRARALVQRAATATLVWLGSPDADPGLTDALAMELSRVAATGDPPTVEILVASHDVPGSRLLDLVAVMDRLRSPGGCPWDAEQTPTSLVPYLIEEAYEAVEALESGDPAAVREELGDVLLQVVFHARMAQEGEQPFDVDDVAAGIVAKLVRRHPHVFAPDAGSGGTSASDVQQNWDRLKAAEKGRESVLDGIPAALPALARAEKVLGRIERDGGGAVPEPVGDALADALLTLVAQARVDGRDPEAVLRAAVRELEQRHRDHPDHPDREVRG</sequence>
<dbReference type="PANTHER" id="PTHR30522">
    <property type="entry name" value="NUCLEOSIDE TRIPHOSPHATE PYROPHOSPHOHYDROLASE"/>
    <property type="match status" value="1"/>
</dbReference>
<dbReference type="Pfam" id="PF03819">
    <property type="entry name" value="MazG"/>
    <property type="match status" value="1"/>
</dbReference>
<dbReference type="RefSeq" id="WP_345717380.1">
    <property type="nucleotide sequence ID" value="NZ_BAABFP010000007.1"/>
</dbReference>
<reference evidence="3" key="1">
    <citation type="journal article" date="2019" name="Int. J. Syst. Evol. Microbiol.">
        <title>The Global Catalogue of Microorganisms (GCM) 10K type strain sequencing project: providing services to taxonomists for standard genome sequencing and annotation.</title>
        <authorList>
            <consortium name="The Broad Institute Genomics Platform"/>
            <consortium name="The Broad Institute Genome Sequencing Center for Infectious Disease"/>
            <person name="Wu L."/>
            <person name="Ma J."/>
        </authorList>
    </citation>
    <scope>NUCLEOTIDE SEQUENCE [LARGE SCALE GENOMIC DNA]</scope>
    <source>
        <strain evidence="3">KACC 14249</strain>
    </source>
</reference>
<evidence type="ECO:0000259" key="1">
    <source>
        <dbReference type="Pfam" id="PF03819"/>
    </source>
</evidence>
<dbReference type="CDD" id="cd11528">
    <property type="entry name" value="NTP-PPase_MazG_Nterm"/>
    <property type="match status" value="1"/>
</dbReference>
<dbReference type="InterPro" id="IPR011551">
    <property type="entry name" value="NTP_PyrPHydrolase_MazG"/>
</dbReference>
<dbReference type="NCBIfam" id="TIGR00444">
    <property type="entry name" value="mazG"/>
    <property type="match status" value="1"/>
</dbReference>
<comment type="caution">
    <text evidence="2">The sequence shown here is derived from an EMBL/GenBank/DDBJ whole genome shotgun (WGS) entry which is preliminary data.</text>
</comment>
<accession>A0ABW1JHK6</accession>
<organism evidence="2 3">
    <name type="scientific">Angustibacter luteus</name>
    <dbReference type="NCBI Taxonomy" id="658456"/>
    <lineage>
        <taxon>Bacteria</taxon>
        <taxon>Bacillati</taxon>
        <taxon>Actinomycetota</taxon>
        <taxon>Actinomycetes</taxon>
        <taxon>Kineosporiales</taxon>
        <taxon>Kineosporiaceae</taxon>
    </lineage>
</organism>
<gene>
    <name evidence="2" type="ORF">ACFQDO_17035</name>
</gene>
<dbReference type="Gene3D" id="1.10.287.1080">
    <property type="entry name" value="MazG-like"/>
    <property type="match status" value="2"/>
</dbReference>
<dbReference type="Proteomes" id="UP001596189">
    <property type="component" value="Unassembled WGS sequence"/>
</dbReference>
<dbReference type="EMBL" id="JBHSRD010000008">
    <property type="protein sequence ID" value="MFC6008841.1"/>
    <property type="molecule type" value="Genomic_DNA"/>
</dbReference>
<dbReference type="InterPro" id="IPR004518">
    <property type="entry name" value="MazG-like_dom"/>
</dbReference>